<feature type="transmembrane region" description="Helical" evidence="8">
    <location>
        <begin position="35"/>
        <end position="57"/>
    </location>
</feature>
<comment type="subcellular location">
    <subcellularLocation>
        <location evidence="1">Cell membrane</location>
        <topology evidence="1">Multi-pass membrane protein</topology>
    </subcellularLocation>
</comment>
<keyword evidence="5 8" id="KW-0812">Transmembrane</keyword>
<evidence type="ECO:0000256" key="5">
    <source>
        <dbReference type="ARBA" id="ARBA00022692"/>
    </source>
</evidence>
<accession>A0ABT5ITH9</accession>
<feature type="domain" description="EamA" evidence="9">
    <location>
        <begin position="10"/>
        <end position="146"/>
    </location>
</feature>
<feature type="transmembrane region" description="Helical" evidence="8">
    <location>
        <begin position="181"/>
        <end position="201"/>
    </location>
</feature>
<dbReference type="InterPro" id="IPR037185">
    <property type="entry name" value="EmrE-like"/>
</dbReference>
<feature type="transmembrane region" description="Helical" evidence="8">
    <location>
        <begin position="244"/>
        <end position="263"/>
    </location>
</feature>
<evidence type="ECO:0000259" key="9">
    <source>
        <dbReference type="Pfam" id="PF00892"/>
    </source>
</evidence>
<keyword evidence="7 8" id="KW-0472">Membrane</keyword>
<sequence>MSSAPNETGKGVLYATGAFFIWGLFPLYWKPLHAVPALQILCHRIVWSALFVAILLLVQRNWRWLGTSLRDGARLRVFALSSLLLSFNWLIYIWAVNENRVVEASLGYFINPLVNVLLGRLFLGERLTRTQGVAIGLATLGVAWLTLSVGTLPWVALSLAATFGVYGLLRKKAPLPSLEGLALETFLMLPLALAALLWFAVRGDGAFGQLGLATDALLMGAGVVTAIPLLLFASGARRLKLATVGLIQYLGPTIQLLLGVWLYHEPFGSSRAVGFGLIWAALALYSGHGLLGYLKARRAAAA</sequence>
<keyword evidence="6 8" id="KW-1133">Transmembrane helix</keyword>
<evidence type="ECO:0000256" key="2">
    <source>
        <dbReference type="ARBA" id="ARBA00007362"/>
    </source>
</evidence>
<feature type="transmembrane region" description="Helical" evidence="8">
    <location>
        <begin position="153"/>
        <end position="169"/>
    </location>
</feature>
<comment type="caution">
    <text evidence="10">The sequence shown here is derived from an EMBL/GenBank/DDBJ whole genome shotgun (WGS) entry which is preliminary data.</text>
</comment>
<dbReference type="NCBIfam" id="TIGR00688">
    <property type="entry name" value="rarD"/>
    <property type="match status" value="1"/>
</dbReference>
<evidence type="ECO:0000313" key="11">
    <source>
        <dbReference type="Proteomes" id="UP001219956"/>
    </source>
</evidence>
<feature type="transmembrane region" description="Helical" evidence="8">
    <location>
        <begin position="275"/>
        <end position="294"/>
    </location>
</feature>
<evidence type="ECO:0000256" key="6">
    <source>
        <dbReference type="ARBA" id="ARBA00022989"/>
    </source>
</evidence>
<keyword evidence="11" id="KW-1185">Reference proteome</keyword>
<dbReference type="Pfam" id="PF00892">
    <property type="entry name" value="EamA"/>
    <property type="match status" value="2"/>
</dbReference>
<feature type="transmembrane region" description="Helical" evidence="8">
    <location>
        <begin position="130"/>
        <end position="147"/>
    </location>
</feature>
<organism evidence="10 11">
    <name type="scientific">Vogesella aquatica</name>
    <dbReference type="NCBI Taxonomy" id="2984206"/>
    <lineage>
        <taxon>Bacteria</taxon>
        <taxon>Pseudomonadati</taxon>
        <taxon>Pseudomonadota</taxon>
        <taxon>Betaproteobacteria</taxon>
        <taxon>Neisseriales</taxon>
        <taxon>Chromobacteriaceae</taxon>
        <taxon>Vogesella</taxon>
    </lineage>
</organism>
<evidence type="ECO:0000256" key="3">
    <source>
        <dbReference type="ARBA" id="ARBA00022448"/>
    </source>
</evidence>
<dbReference type="Proteomes" id="UP001219956">
    <property type="component" value="Unassembled WGS sequence"/>
</dbReference>
<feature type="transmembrane region" description="Helical" evidence="8">
    <location>
        <begin position="77"/>
        <end position="94"/>
    </location>
</feature>
<dbReference type="RefSeq" id="WP_272750355.1">
    <property type="nucleotide sequence ID" value="NZ_JAQQLF010000001.1"/>
</dbReference>
<evidence type="ECO:0000256" key="7">
    <source>
        <dbReference type="ARBA" id="ARBA00023136"/>
    </source>
</evidence>
<feature type="transmembrane region" description="Helical" evidence="8">
    <location>
        <begin position="12"/>
        <end position="29"/>
    </location>
</feature>
<dbReference type="PANTHER" id="PTHR22911">
    <property type="entry name" value="ACYL-MALONYL CONDENSING ENZYME-RELATED"/>
    <property type="match status" value="1"/>
</dbReference>
<gene>
    <name evidence="10" type="primary">rarD</name>
    <name evidence="10" type="ORF">PQU95_01390</name>
</gene>
<dbReference type="SUPFAM" id="SSF103481">
    <property type="entry name" value="Multidrug resistance efflux transporter EmrE"/>
    <property type="match status" value="2"/>
</dbReference>
<reference evidence="10 11" key="1">
    <citation type="submission" date="2023-01" db="EMBL/GenBank/DDBJ databases">
        <title>Novel species of the genus Vogesella isolated from rivers.</title>
        <authorList>
            <person name="Lu H."/>
        </authorList>
    </citation>
    <scope>NUCLEOTIDE SEQUENCE [LARGE SCALE GENOMIC DNA]</scope>
    <source>
        <strain evidence="10 11">DC21W</strain>
    </source>
</reference>
<proteinExistence type="inferred from homology"/>
<name>A0ABT5ITH9_9NEIS</name>
<protein>
    <submittedName>
        <fullName evidence="10">EamA family transporter RarD</fullName>
    </submittedName>
</protein>
<dbReference type="InterPro" id="IPR004626">
    <property type="entry name" value="RarD"/>
</dbReference>
<evidence type="ECO:0000256" key="8">
    <source>
        <dbReference type="SAM" id="Phobius"/>
    </source>
</evidence>
<dbReference type="EMBL" id="JAQQLF010000001">
    <property type="protein sequence ID" value="MDC7715876.1"/>
    <property type="molecule type" value="Genomic_DNA"/>
</dbReference>
<keyword evidence="3" id="KW-0813">Transport</keyword>
<evidence type="ECO:0000256" key="1">
    <source>
        <dbReference type="ARBA" id="ARBA00004651"/>
    </source>
</evidence>
<dbReference type="InterPro" id="IPR000620">
    <property type="entry name" value="EamA_dom"/>
</dbReference>
<evidence type="ECO:0000313" key="10">
    <source>
        <dbReference type="EMBL" id="MDC7715876.1"/>
    </source>
</evidence>
<feature type="transmembrane region" description="Helical" evidence="8">
    <location>
        <begin position="106"/>
        <end position="123"/>
    </location>
</feature>
<feature type="transmembrane region" description="Helical" evidence="8">
    <location>
        <begin position="207"/>
        <end position="232"/>
    </location>
</feature>
<comment type="similarity">
    <text evidence="2">Belongs to the EamA transporter family.</text>
</comment>
<dbReference type="PANTHER" id="PTHR22911:SF137">
    <property type="entry name" value="SOLUTE CARRIER FAMILY 35 MEMBER G2-RELATED"/>
    <property type="match status" value="1"/>
</dbReference>
<feature type="domain" description="EamA" evidence="9">
    <location>
        <begin position="155"/>
        <end position="285"/>
    </location>
</feature>
<evidence type="ECO:0000256" key="4">
    <source>
        <dbReference type="ARBA" id="ARBA00022475"/>
    </source>
</evidence>
<keyword evidence="4" id="KW-1003">Cell membrane</keyword>